<evidence type="ECO:0000256" key="2">
    <source>
        <dbReference type="ARBA" id="ARBA00007459"/>
    </source>
</evidence>
<dbReference type="PANTHER" id="PTHR13484:SF0">
    <property type="entry name" value="PRE-MRNA 3'-END-PROCESSING FACTOR FIP1"/>
    <property type="match status" value="1"/>
</dbReference>
<feature type="compositionally biased region" description="Polar residues" evidence="6">
    <location>
        <begin position="126"/>
        <end position="139"/>
    </location>
</feature>
<dbReference type="AlphaFoldDB" id="A0A1Q3A6I1"/>
<evidence type="ECO:0000313" key="8">
    <source>
        <dbReference type="EMBL" id="GAV51312.1"/>
    </source>
</evidence>
<keyword evidence="5" id="KW-0539">Nucleus</keyword>
<dbReference type="PANTHER" id="PTHR13484">
    <property type="entry name" value="FIP1-LIKE 1 PROTEIN"/>
    <property type="match status" value="1"/>
</dbReference>
<comment type="caution">
    <text evidence="8">The sequence shown here is derived from an EMBL/GenBank/DDBJ whole genome shotgun (WGS) entry which is preliminary data.</text>
</comment>
<dbReference type="GO" id="GO:0006397">
    <property type="term" value="P:mRNA processing"/>
    <property type="evidence" value="ECO:0007669"/>
    <property type="project" value="UniProtKB-KW"/>
</dbReference>
<keyword evidence="4" id="KW-0507">mRNA processing</keyword>
<evidence type="ECO:0000256" key="1">
    <source>
        <dbReference type="ARBA" id="ARBA00004123"/>
    </source>
</evidence>
<dbReference type="GO" id="GO:0030674">
    <property type="term" value="F:protein-macromolecule adaptor activity"/>
    <property type="evidence" value="ECO:0007669"/>
    <property type="project" value="EnsemblFungi"/>
</dbReference>
<comment type="subcellular location">
    <subcellularLocation>
        <location evidence="1">Nucleus</location>
    </subcellularLocation>
</comment>
<sequence>MSSSGDEDDKFLYGSDEEEKPIVSNKRPQEGEVAESDKRPKPNETANKQDSESSEAEESESEASESDSDSDVEFIISTGADTTRLDSVSAPGSQASGATQASGISVATAQPEEPSTGQENAAVPAQTGTPGQPATGESTVDLNVEGTYEGEPVTSLDPEVLKEKPWRQPGANLSDYFNYGFNEYTWMEYLYKQEKLRQEYNPHKILMGLMTLQQNGKLNGPTGMEGGMDVGGANGAGPNRPMPPPGFPPLPMFGGFSPFGMPGMMMNQGQKK</sequence>
<feature type="region of interest" description="Disordered" evidence="6">
    <location>
        <begin position="1"/>
        <end position="139"/>
    </location>
</feature>
<dbReference type="Pfam" id="PF05182">
    <property type="entry name" value="Fip1"/>
    <property type="match status" value="1"/>
</dbReference>
<dbReference type="GO" id="GO:0003723">
    <property type="term" value="F:RNA binding"/>
    <property type="evidence" value="ECO:0007669"/>
    <property type="project" value="EnsemblFungi"/>
</dbReference>
<organism evidence="8 9">
    <name type="scientific">Zygosaccharomyces rouxii</name>
    <dbReference type="NCBI Taxonomy" id="4956"/>
    <lineage>
        <taxon>Eukaryota</taxon>
        <taxon>Fungi</taxon>
        <taxon>Dikarya</taxon>
        <taxon>Ascomycota</taxon>
        <taxon>Saccharomycotina</taxon>
        <taxon>Saccharomycetes</taxon>
        <taxon>Saccharomycetales</taxon>
        <taxon>Saccharomycetaceae</taxon>
        <taxon>Zygosaccharomyces</taxon>
    </lineage>
</organism>
<evidence type="ECO:0000256" key="5">
    <source>
        <dbReference type="ARBA" id="ARBA00023242"/>
    </source>
</evidence>
<protein>
    <recommendedName>
        <fullName evidence="3">Pre-mRNA polyadenylation factor FIP1</fullName>
    </recommendedName>
</protein>
<dbReference type="Proteomes" id="UP000187013">
    <property type="component" value="Unassembled WGS sequence"/>
</dbReference>
<feature type="compositionally biased region" description="Acidic residues" evidence="6">
    <location>
        <begin position="1"/>
        <end position="19"/>
    </location>
</feature>
<dbReference type="eggNOG" id="KOG1049">
    <property type="taxonomic scope" value="Eukaryota"/>
</dbReference>
<accession>A0A1Q3A6I1</accession>
<evidence type="ECO:0000259" key="7">
    <source>
        <dbReference type="Pfam" id="PF05182"/>
    </source>
</evidence>
<feature type="compositionally biased region" description="Polar residues" evidence="6">
    <location>
        <begin position="90"/>
        <end position="119"/>
    </location>
</feature>
<comment type="similarity">
    <text evidence="2">Belongs to the FIP1 family.</text>
</comment>
<dbReference type="OrthoDB" id="1917198at2759"/>
<feature type="compositionally biased region" description="Acidic residues" evidence="6">
    <location>
        <begin position="52"/>
        <end position="72"/>
    </location>
</feature>
<dbReference type="InterPro" id="IPR007854">
    <property type="entry name" value="Fip1_dom"/>
</dbReference>
<evidence type="ECO:0000256" key="4">
    <source>
        <dbReference type="ARBA" id="ARBA00022664"/>
    </source>
</evidence>
<dbReference type="InterPro" id="IPR051187">
    <property type="entry name" value="Pre-mRNA_3'-end_processing_reg"/>
</dbReference>
<feature type="compositionally biased region" description="Basic and acidic residues" evidence="6">
    <location>
        <begin position="27"/>
        <end position="51"/>
    </location>
</feature>
<name>A0A1Q3A6I1_ZYGRO</name>
<reference evidence="8 9" key="1">
    <citation type="submission" date="2016-08" db="EMBL/GenBank/DDBJ databases">
        <title>Draft genome sequence of allopolyploid Zygosaccharomyces rouxii.</title>
        <authorList>
            <person name="Watanabe J."/>
            <person name="Uehara K."/>
            <person name="Mogi Y."/>
            <person name="Tsukioka Y."/>
        </authorList>
    </citation>
    <scope>NUCLEOTIDE SEQUENCE [LARGE SCALE GENOMIC DNA]</scope>
    <source>
        <strain evidence="8 9">NBRC 110957</strain>
    </source>
</reference>
<gene>
    <name evidence="8" type="ORF">ZYGR_0AD04950</name>
</gene>
<evidence type="ECO:0000256" key="6">
    <source>
        <dbReference type="SAM" id="MobiDB-lite"/>
    </source>
</evidence>
<evidence type="ECO:0000313" key="9">
    <source>
        <dbReference type="Proteomes" id="UP000187013"/>
    </source>
</evidence>
<dbReference type="GO" id="GO:0005847">
    <property type="term" value="C:mRNA cleavage and polyadenylation specificity factor complex"/>
    <property type="evidence" value="ECO:0007669"/>
    <property type="project" value="EnsemblFungi"/>
</dbReference>
<dbReference type="EMBL" id="BDGX01000030">
    <property type="protein sequence ID" value="GAV51312.1"/>
    <property type="molecule type" value="Genomic_DNA"/>
</dbReference>
<proteinExistence type="inferred from homology"/>
<evidence type="ECO:0000256" key="3">
    <source>
        <dbReference type="ARBA" id="ARBA00017404"/>
    </source>
</evidence>
<dbReference type="OMA" id="GFNEYTW"/>
<feature type="domain" description="Pre-mRNA polyadenylation factor Fip1" evidence="7">
    <location>
        <begin position="156"/>
        <end position="197"/>
    </location>
</feature>